<gene>
    <name evidence="2" type="ORF">ACFR9T_15855</name>
</gene>
<evidence type="ECO:0000256" key="1">
    <source>
        <dbReference type="SAM" id="MobiDB-lite"/>
    </source>
</evidence>
<accession>A0ABD6C4D1</accession>
<dbReference type="AlphaFoldDB" id="A0ABD6C4D1"/>
<dbReference type="PROSITE" id="PS51318">
    <property type="entry name" value="TAT"/>
    <property type="match status" value="1"/>
</dbReference>
<dbReference type="EMBL" id="JBHUDB010000020">
    <property type="protein sequence ID" value="MFD1572035.1"/>
    <property type="molecule type" value="Genomic_DNA"/>
</dbReference>
<feature type="region of interest" description="Disordered" evidence="1">
    <location>
        <begin position="53"/>
        <end position="75"/>
    </location>
</feature>
<evidence type="ECO:0000313" key="3">
    <source>
        <dbReference type="Proteomes" id="UP001597185"/>
    </source>
</evidence>
<reference evidence="2 3" key="1">
    <citation type="journal article" date="2019" name="Int. J. Syst. Evol. Microbiol.">
        <title>The Global Catalogue of Microorganisms (GCM) 10K type strain sequencing project: providing services to taxonomists for standard genome sequencing and annotation.</title>
        <authorList>
            <consortium name="The Broad Institute Genomics Platform"/>
            <consortium name="The Broad Institute Genome Sequencing Center for Infectious Disease"/>
            <person name="Wu L."/>
            <person name="Ma J."/>
        </authorList>
    </citation>
    <scope>NUCLEOTIDE SEQUENCE [LARGE SCALE GENOMIC DNA]</scope>
    <source>
        <strain evidence="2 3">CGMCC 1.12689</strain>
    </source>
</reference>
<evidence type="ECO:0008006" key="4">
    <source>
        <dbReference type="Google" id="ProtNLM"/>
    </source>
</evidence>
<name>A0ABD6C4D1_9EURY</name>
<keyword evidence="3" id="KW-1185">Reference proteome</keyword>
<feature type="compositionally biased region" description="Acidic residues" evidence="1">
    <location>
        <begin position="57"/>
        <end position="71"/>
    </location>
</feature>
<evidence type="ECO:0000313" key="2">
    <source>
        <dbReference type="EMBL" id="MFD1572035.1"/>
    </source>
</evidence>
<organism evidence="2 3">
    <name type="scientific">Halorubrum laminariae</name>
    <dbReference type="NCBI Taxonomy" id="1433523"/>
    <lineage>
        <taxon>Archaea</taxon>
        <taxon>Methanobacteriati</taxon>
        <taxon>Methanobacteriota</taxon>
        <taxon>Stenosarchaea group</taxon>
        <taxon>Halobacteria</taxon>
        <taxon>Halobacteriales</taxon>
        <taxon>Haloferacaceae</taxon>
        <taxon>Halorubrum</taxon>
    </lineage>
</organism>
<dbReference type="RefSeq" id="WP_256419344.1">
    <property type="nucleotide sequence ID" value="NZ_JANHDL010000017.1"/>
</dbReference>
<proteinExistence type="predicted"/>
<sequence>MANRRSVLIGLGGLVAGGGALLGTGAFTSVSAERTVNVATSGDASAFLSLQAADRTDDTDDSPSNIGDEDQVNQNEYVQQTDGTIVINLDGGDDEDADDAGTGLNQRAKTTFENLVTVTNNGTQNVNSLTLSMAVTNLDTGNINDSQYQNGSVSSLTAGEVESTFGFTVSDTDENSGTPSNGTDILGSTGISDGTLAPGESFTFGMVINLLNELYELPGGTTEYTLEITAETTQS</sequence>
<dbReference type="InterPro" id="IPR006311">
    <property type="entry name" value="TAT_signal"/>
</dbReference>
<comment type="caution">
    <text evidence="2">The sequence shown here is derived from an EMBL/GenBank/DDBJ whole genome shotgun (WGS) entry which is preliminary data.</text>
</comment>
<protein>
    <recommendedName>
        <fullName evidence="4">DUF1102 domain-containing protein</fullName>
    </recommendedName>
</protein>
<dbReference type="Proteomes" id="UP001597185">
    <property type="component" value="Unassembled WGS sequence"/>
</dbReference>